<proteinExistence type="predicted"/>
<dbReference type="RefSeq" id="XP_046009665.1">
    <property type="nucleotide sequence ID" value="XM_046151817.1"/>
</dbReference>
<name>A0A9P8Y0F7_9PEZI</name>
<reference evidence="1" key="1">
    <citation type="journal article" date="2021" name="Nat. Commun.">
        <title>Genetic determinants of endophytism in the Arabidopsis root mycobiome.</title>
        <authorList>
            <person name="Mesny F."/>
            <person name="Miyauchi S."/>
            <person name="Thiergart T."/>
            <person name="Pickel B."/>
            <person name="Atanasova L."/>
            <person name="Karlsson M."/>
            <person name="Huettel B."/>
            <person name="Barry K.W."/>
            <person name="Haridas S."/>
            <person name="Chen C."/>
            <person name="Bauer D."/>
            <person name="Andreopoulos W."/>
            <person name="Pangilinan J."/>
            <person name="LaButti K."/>
            <person name="Riley R."/>
            <person name="Lipzen A."/>
            <person name="Clum A."/>
            <person name="Drula E."/>
            <person name="Henrissat B."/>
            <person name="Kohler A."/>
            <person name="Grigoriev I.V."/>
            <person name="Martin F.M."/>
            <person name="Hacquard S."/>
        </authorList>
    </citation>
    <scope>NUCLEOTIDE SEQUENCE</scope>
    <source>
        <strain evidence="1">MPI-CAGE-CH-0230</strain>
    </source>
</reference>
<organism evidence="1 2">
    <name type="scientific">Microdochium trichocladiopsis</name>
    <dbReference type="NCBI Taxonomy" id="1682393"/>
    <lineage>
        <taxon>Eukaryota</taxon>
        <taxon>Fungi</taxon>
        <taxon>Dikarya</taxon>
        <taxon>Ascomycota</taxon>
        <taxon>Pezizomycotina</taxon>
        <taxon>Sordariomycetes</taxon>
        <taxon>Xylariomycetidae</taxon>
        <taxon>Xylariales</taxon>
        <taxon>Microdochiaceae</taxon>
        <taxon>Microdochium</taxon>
    </lineage>
</organism>
<dbReference type="OrthoDB" id="5985073at2759"/>
<gene>
    <name evidence="1" type="ORF">B0I36DRAFT_294475</name>
</gene>
<evidence type="ECO:0000313" key="2">
    <source>
        <dbReference type="Proteomes" id="UP000756346"/>
    </source>
</evidence>
<evidence type="ECO:0000313" key="1">
    <source>
        <dbReference type="EMBL" id="KAH7026448.1"/>
    </source>
</evidence>
<accession>A0A9P8Y0F7</accession>
<sequence length="502" mass="57870">MAIRPLETDFKSVALAAIEKDARSWAAKSLPFKGVRHNVTIPLITNPRDDPMSCRESVQENAAISSQVSAQVHAVYEQLLAYRSRTPESLTKIQLPSIDLESDFLLQLTIAAQSFDIYPDFCKHRIWHSHRLWLSDTGLLPNLPFVKKLGISSGGTTPDHERVRPLSLRLPFQCFVRLPSIRELDLPWMWERLPIAYSRRAFREYTRCWEGPWRDQRHDFAAVLMRPEEELGNSIPASLEKARMHFWEPLSVLKEDQAAQRPNLIHPAPKDPVSVSLCELAVQLEEFDLRALLTPDLFPVAGTQQWSNMRRLRIEFHPLRPDGLWYFIGPRGEDPHSEGGFIISDADHYPPLADRPEDKLLDQAYAQNPDEDVEVDYLPDHFRTAPCRERIEPLLSAFATALENTDKLEDAYLFAFLSWRPSESRQEQYEDELPYQPRKNTHRWGVRYLAASGSEGGSGPTVEWQVGSWKPSQAVMQLFEDLGHQEWLDFEYYPGRPTYLDT</sequence>
<dbReference type="GeneID" id="70181363"/>
<protein>
    <submittedName>
        <fullName evidence="1">Uncharacterized protein</fullName>
    </submittedName>
</protein>
<dbReference type="Proteomes" id="UP000756346">
    <property type="component" value="Unassembled WGS sequence"/>
</dbReference>
<keyword evidence="2" id="KW-1185">Reference proteome</keyword>
<dbReference type="EMBL" id="JAGTJQ010000008">
    <property type="protein sequence ID" value="KAH7026448.1"/>
    <property type="molecule type" value="Genomic_DNA"/>
</dbReference>
<dbReference type="AlphaFoldDB" id="A0A9P8Y0F7"/>
<comment type="caution">
    <text evidence="1">The sequence shown here is derived from an EMBL/GenBank/DDBJ whole genome shotgun (WGS) entry which is preliminary data.</text>
</comment>